<comment type="caution">
    <text evidence="3">The sequence shown here is derived from an EMBL/GenBank/DDBJ whole genome shotgun (WGS) entry which is preliminary data.</text>
</comment>
<name>A0A2S6HEL3_9GAMM</name>
<sequence length="91" mass="10016">MVNVEVAYAKPEQQVIVTVAMEEGATVEAAIKVSGLLELFPEIVLSELKAGIFGVACKLDQPVREGDRIEIYRPLVHDPKEARRQRALKGS</sequence>
<dbReference type="SUPFAM" id="SSF54285">
    <property type="entry name" value="MoaD/ThiS"/>
    <property type="match status" value="1"/>
</dbReference>
<evidence type="ECO:0000313" key="3">
    <source>
        <dbReference type="EMBL" id="PPK75934.1"/>
    </source>
</evidence>
<dbReference type="InterPro" id="IPR037021">
    <property type="entry name" value="RnfH_sf"/>
</dbReference>
<gene>
    <name evidence="3" type="ORF">B0F87_10421</name>
</gene>
<organism evidence="3 4">
    <name type="scientific">Methylobacter tundripaludum</name>
    <dbReference type="NCBI Taxonomy" id="173365"/>
    <lineage>
        <taxon>Bacteria</taxon>
        <taxon>Pseudomonadati</taxon>
        <taxon>Pseudomonadota</taxon>
        <taxon>Gammaproteobacteria</taxon>
        <taxon>Methylococcales</taxon>
        <taxon>Methylococcaceae</taxon>
        <taxon>Methylobacter</taxon>
    </lineage>
</organism>
<reference evidence="3 4" key="1">
    <citation type="submission" date="2018-02" db="EMBL/GenBank/DDBJ databases">
        <title>Subsurface microbial communities from deep shales in Ohio and West Virginia, USA.</title>
        <authorList>
            <person name="Wrighton K."/>
        </authorList>
    </citation>
    <scope>NUCLEOTIDE SEQUENCE [LARGE SCALE GENOMIC DNA]</scope>
    <source>
        <strain evidence="3 4">OWC-DMM</strain>
    </source>
</reference>
<dbReference type="NCBIfam" id="NF002490">
    <property type="entry name" value="PRK01777.1"/>
    <property type="match status" value="1"/>
</dbReference>
<dbReference type="InterPro" id="IPR016155">
    <property type="entry name" value="Mopterin_synth/thiamin_S_b"/>
</dbReference>
<protein>
    <recommendedName>
        <fullName evidence="2">UPF0125 protein B0F87_10421</fullName>
    </recommendedName>
</protein>
<evidence type="ECO:0000313" key="4">
    <source>
        <dbReference type="Proteomes" id="UP000240010"/>
    </source>
</evidence>
<proteinExistence type="inferred from homology"/>
<accession>A0A2S6HEL3</accession>
<dbReference type="Gene3D" id="3.10.20.280">
    <property type="entry name" value="RnfH-like"/>
    <property type="match status" value="1"/>
</dbReference>
<dbReference type="PANTHER" id="PTHR37483:SF1">
    <property type="entry name" value="UPF0125 PROTEIN RATB"/>
    <property type="match status" value="1"/>
</dbReference>
<dbReference type="Proteomes" id="UP000240010">
    <property type="component" value="Unassembled WGS sequence"/>
</dbReference>
<dbReference type="PANTHER" id="PTHR37483">
    <property type="entry name" value="UPF0125 PROTEIN RATB"/>
    <property type="match status" value="1"/>
</dbReference>
<dbReference type="EMBL" id="PTIZ01000004">
    <property type="protein sequence ID" value="PPK75934.1"/>
    <property type="molecule type" value="Genomic_DNA"/>
</dbReference>
<evidence type="ECO:0000256" key="1">
    <source>
        <dbReference type="ARBA" id="ARBA00010645"/>
    </source>
</evidence>
<dbReference type="AlphaFoldDB" id="A0A2S6HEL3"/>
<dbReference type="Pfam" id="PF03658">
    <property type="entry name" value="Ub-RnfH"/>
    <property type="match status" value="1"/>
</dbReference>
<dbReference type="RefSeq" id="WP_104428459.1">
    <property type="nucleotide sequence ID" value="NZ_PTIZ01000004.1"/>
</dbReference>
<dbReference type="InterPro" id="IPR005346">
    <property type="entry name" value="RnfH"/>
</dbReference>
<evidence type="ECO:0000256" key="2">
    <source>
        <dbReference type="HAMAP-Rule" id="MF_00460"/>
    </source>
</evidence>
<dbReference type="HAMAP" id="MF_00460">
    <property type="entry name" value="UPF0125_RnfH"/>
    <property type="match status" value="1"/>
</dbReference>
<comment type="similarity">
    <text evidence="1 2">Belongs to the UPF0125 (RnfH) family.</text>
</comment>